<dbReference type="Proteomes" id="UP000250266">
    <property type="component" value="Unassembled WGS sequence"/>
</dbReference>
<evidence type="ECO:0000256" key="1">
    <source>
        <dbReference type="SAM" id="Phobius"/>
    </source>
</evidence>
<protein>
    <submittedName>
        <fullName evidence="2">Uncharacterized protein</fullName>
    </submittedName>
</protein>
<evidence type="ECO:0000313" key="2">
    <source>
        <dbReference type="EMBL" id="OCK80167.1"/>
    </source>
</evidence>
<keyword evidence="1" id="KW-0472">Membrane</keyword>
<reference evidence="2 3" key="1">
    <citation type="journal article" date="2016" name="Nat. Commun.">
        <title>Ectomycorrhizal ecology is imprinted in the genome of the dominant symbiotic fungus Cenococcum geophilum.</title>
        <authorList>
            <consortium name="DOE Joint Genome Institute"/>
            <person name="Peter M."/>
            <person name="Kohler A."/>
            <person name="Ohm R.A."/>
            <person name="Kuo A."/>
            <person name="Krutzmann J."/>
            <person name="Morin E."/>
            <person name="Arend M."/>
            <person name="Barry K.W."/>
            <person name="Binder M."/>
            <person name="Choi C."/>
            <person name="Clum A."/>
            <person name="Copeland A."/>
            <person name="Grisel N."/>
            <person name="Haridas S."/>
            <person name="Kipfer T."/>
            <person name="LaButti K."/>
            <person name="Lindquist E."/>
            <person name="Lipzen A."/>
            <person name="Maire R."/>
            <person name="Meier B."/>
            <person name="Mihaltcheva S."/>
            <person name="Molinier V."/>
            <person name="Murat C."/>
            <person name="Poggeler S."/>
            <person name="Quandt C.A."/>
            <person name="Sperisen C."/>
            <person name="Tritt A."/>
            <person name="Tisserant E."/>
            <person name="Crous P.W."/>
            <person name="Henrissat B."/>
            <person name="Nehls U."/>
            <person name="Egli S."/>
            <person name="Spatafora J.W."/>
            <person name="Grigoriev I.V."/>
            <person name="Martin F.M."/>
        </authorList>
    </citation>
    <scope>NUCLEOTIDE SEQUENCE [LARGE SCALE GENOMIC DNA]</scope>
    <source>
        <strain evidence="2 3">CBS 459.81</strain>
    </source>
</reference>
<dbReference type="AlphaFoldDB" id="A0A8E2E9Z6"/>
<keyword evidence="1" id="KW-0812">Transmembrane</keyword>
<organism evidence="2 3">
    <name type="scientific">Lepidopterella palustris CBS 459.81</name>
    <dbReference type="NCBI Taxonomy" id="1314670"/>
    <lineage>
        <taxon>Eukaryota</taxon>
        <taxon>Fungi</taxon>
        <taxon>Dikarya</taxon>
        <taxon>Ascomycota</taxon>
        <taxon>Pezizomycotina</taxon>
        <taxon>Dothideomycetes</taxon>
        <taxon>Pleosporomycetidae</taxon>
        <taxon>Mytilinidiales</taxon>
        <taxon>Argynnaceae</taxon>
        <taxon>Lepidopterella</taxon>
    </lineage>
</organism>
<gene>
    <name evidence="2" type="ORF">K432DRAFT_50162</name>
</gene>
<feature type="transmembrane region" description="Helical" evidence="1">
    <location>
        <begin position="12"/>
        <end position="36"/>
    </location>
</feature>
<proteinExistence type="predicted"/>
<name>A0A8E2E9Z6_9PEZI</name>
<evidence type="ECO:0000313" key="3">
    <source>
        <dbReference type="Proteomes" id="UP000250266"/>
    </source>
</evidence>
<keyword evidence="3" id="KW-1185">Reference proteome</keyword>
<accession>A0A8E2E9Z6</accession>
<dbReference type="EMBL" id="KV744971">
    <property type="protein sequence ID" value="OCK80167.1"/>
    <property type="molecule type" value="Genomic_DNA"/>
</dbReference>
<sequence>MASEMGARVWRIVFCVHCYSLVSLSEIGPGIMFGIFCPRRLYNGEIEGVCWRWCFFRINSVGLCCIERHQISYSRPNSRVSSYTKEFPPELLCYPWAAEDIVDGEAWWMFVSGVVPKRKKRGVTNPSVLKQ</sequence>
<keyword evidence="1" id="KW-1133">Transmembrane helix</keyword>